<keyword evidence="1" id="KW-0456">Lyase</keyword>
<evidence type="ECO:0000256" key="2">
    <source>
        <dbReference type="PIRSR" id="PIRSR617939-1"/>
    </source>
</evidence>
<dbReference type="InterPro" id="IPR036568">
    <property type="entry name" value="GGCT-like_sf"/>
</dbReference>
<dbReference type="GO" id="GO:0003839">
    <property type="term" value="F:gamma-glutamylcyclotransferase activity"/>
    <property type="evidence" value="ECO:0007669"/>
    <property type="project" value="InterPro"/>
</dbReference>
<organism evidence="5 6">
    <name type="scientific">Sellimonas catena</name>
    <dbReference type="NCBI Taxonomy" id="2994035"/>
    <lineage>
        <taxon>Bacteria</taxon>
        <taxon>Bacillati</taxon>
        <taxon>Bacillota</taxon>
        <taxon>Clostridia</taxon>
        <taxon>Lachnospirales</taxon>
        <taxon>Lachnospiraceae</taxon>
        <taxon>Sellimonas</taxon>
    </lineage>
</organism>
<feature type="active site" description="Proton acceptor" evidence="2">
    <location>
        <position position="90"/>
    </location>
</feature>
<dbReference type="Pfam" id="PF06094">
    <property type="entry name" value="GGACT"/>
    <property type="match status" value="1"/>
</dbReference>
<reference evidence="5" key="3">
    <citation type="journal article" date="2023" name="Int. J. Syst. Evol. Microbiol.">
        <title>Sellimonas catena sp. nov., isolated from human faeces.</title>
        <authorList>
            <person name="Hisatomi A."/>
            <person name="Ohkuma M."/>
            <person name="Sakamoto M."/>
        </authorList>
    </citation>
    <scope>NUCLEOTIDE SEQUENCE</scope>
    <source>
        <strain evidence="5">18CBH55</strain>
    </source>
</reference>
<dbReference type="CDD" id="cd06661">
    <property type="entry name" value="GGCT_like"/>
    <property type="match status" value="1"/>
</dbReference>
<evidence type="ECO:0000256" key="1">
    <source>
        <dbReference type="ARBA" id="ARBA00023239"/>
    </source>
</evidence>
<reference evidence="5" key="1">
    <citation type="submission" date="2022-11" db="EMBL/GenBank/DDBJ databases">
        <title>Draft genome sequence of Sellimonas catena strain 18CBH55.</title>
        <authorList>
            <person name="Hisatomi A."/>
            <person name="Ohkuma M."/>
            <person name="Sakamoto M."/>
        </authorList>
    </citation>
    <scope>NUCLEOTIDE SEQUENCE</scope>
    <source>
        <strain evidence="5">18CBH55</strain>
    </source>
</reference>
<protein>
    <submittedName>
        <fullName evidence="5">Gamma-glutamylcyclotransferase</fullName>
    </submittedName>
</protein>
<dbReference type="Gene3D" id="3.10.490.10">
    <property type="entry name" value="Gamma-glutamyl cyclotransferase-like"/>
    <property type="match status" value="1"/>
</dbReference>
<dbReference type="InterPro" id="IPR013024">
    <property type="entry name" value="GGCT-like"/>
</dbReference>
<dbReference type="Proteomes" id="UP001145094">
    <property type="component" value="Unassembled WGS sequence"/>
</dbReference>
<comment type="caution">
    <text evidence="5">The sequence shown here is derived from an EMBL/GenBank/DDBJ whole genome shotgun (WGS) entry which is preliminary data.</text>
</comment>
<evidence type="ECO:0000259" key="4">
    <source>
        <dbReference type="Pfam" id="PF06094"/>
    </source>
</evidence>
<dbReference type="SUPFAM" id="SSF110857">
    <property type="entry name" value="Gamma-glutamyl cyclotransferase-like"/>
    <property type="match status" value="1"/>
</dbReference>
<proteinExistence type="predicted"/>
<gene>
    <name evidence="5" type="ORF">Selli2_03390</name>
</gene>
<dbReference type="PANTHER" id="PTHR12935">
    <property type="entry name" value="GAMMA-GLUTAMYLCYCLOTRANSFERASE"/>
    <property type="match status" value="1"/>
</dbReference>
<dbReference type="PANTHER" id="PTHR12935:SF0">
    <property type="entry name" value="GAMMA-GLUTAMYLCYCLOTRANSFERASE"/>
    <property type="match status" value="1"/>
</dbReference>
<sequence>MVEESSERMVLIMEKRYYIAYGSNLNVRQMLRRCPGARVLGTAVLTGWELLFKGSGTGSYLTIEECEDSIVPVVVWEVTASDEAALDRYEGFPNFYYKRDIQLKYKGIRTGKRRTVTAFAYIMHEDRPVGVPSNFYMRTCLDGYNTFRFNKNILVDAYNKCWEVCGYEE</sequence>
<feature type="domain" description="Gamma-glutamylcyclotransferase AIG2-like" evidence="4">
    <location>
        <begin position="19"/>
        <end position="125"/>
    </location>
</feature>
<feature type="binding site" evidence="3">
    <location>
        <position position="136"/>
    </location>
    <ligand>
        <name>substrate</name>
    </ligand>
</feature>
<evidence type="ECO:0000256" key="3">
    <source>
        <dbReference type="PIRSR" id="PIRSR617939-2"/>
    </source>
</evidence>
<name>A0A9W6FGL0_9FIRM</name>
<dbReference type="InterPro" id="IPR009288">
    <property type="entry name" value="AIG2-like_dom"/>
</dbReference>
<evidence type="ECO:0000313" key="5">
    <source>
        <dbReference type="EMBL" id="GLG88913.1"/>
    </source>
</evidence>
<feature type="binding site" evidence="3">
    <location>
        <begin position="18"/>
        <end position="23"/>
    </location>
    <ligand>
        <name>substrate</name>
    </ligand>
</feature>
<evidence type="ECO:0000313" key="6">
    <source>
        <dbReference type="Proteomes" id="UP001145094"/>
    </source>
</evidence>
<dbReference type="AlphaFoldDB" id="A0A9W6FGL0"/>
<reference evidence="5" key="2">
    <citation type="submission" date="2022-11" db="EMBL/GenBank/DDBJ databases">
        <title>Draft genome sequence of Sellimonas catena strain 18CBH55.</title>
        <authorList>
            <person name="Atsushi H."/>
            <person name="Moriya O."/>
            <person name="Mitsuo S."/>
        </authorList>
    </citation>
    <scope>NUCLEOTIDE SEQUENCE</scope>
    <source>
        <strain evidence="5">18CBH55</strain>
    </source>
</reference>
<accession>A0A9W6FGL0</accession>
<dbReference type="EMBL" id="BSCH01000002">
    <property type="protein sequence ID" value="GLG88913.1"/>
    <property type="molecule type" value="Genomic_DNA"/>
</dbReference>
<dbReference type="InterPro" id="IPR017939">
    <property type="entry name" value="G-Glutamylcylcotransferase"/>
</dbReference>